<keyword evidence="2" id="KW-1185">Reference proteome</keyword>
<accession>H6LD84</accession>
<dbReference type="EMBL" id="CP002987">
    <property type="protein sequence ID" value="AFA49129.1"/>
    <property type="molecule type" value="Genomic_DNA"/>
</dbReference>
<gene>
    <name evidence="1" type="ordered locus">Awo_c23560</name>
</gene>
<dbReference type="Proteomes" id="UP000007177">
    <property type="component" value="Chromosome"/>
</dbReference>
<name>H6LD84_ACEWD</name>
<proteinExistence type="predicted"/>
<reference evidence="2" key="1">
    <citation type="submission" date="2011-07" db="EMBL/GenBank/DDBJ databases">
        <title>Complete genome sequence of Acetobacterium woodii.</title>
        <authorList>
            <person name="Poehlein A."/>
            <person name="Schmidt S."/>
            <person name="Kaster A.-K."/>
            <person name="Goenrich M."/>
            <person name="Vollmers J."/>
            <person name="Thuermer A."/>
            <person name="Gottschalk G."/>
            <person name="Thauer R.K."/>
            <person name="Daniel R."/>
            <person name="Mueller V."/>
        </authorList>
    </citation>
    <scope>NUCLEOTIDE SEQUENCE [LARGE SCALE GENOMIC DNA]</scope>
    <source>
        <strain evidence="2">ATCC 29683 / DSM 1030 / JCM 2381 / KCTC 1655 / WB1</strain>
    </source>
</reference>
<dbReference type="KEGG" id="awo:Awo_c23560"/>
<organism evidence="1 2">
    <name type="scientific">Acetobacterium woodii (strain ATCC 29683 / DSM 1030 / JCM 2381 / KCTC 1655 / WB1)</name>
    <dbReference type="NCBI Taxonomy" id="931626"/>
    <lineage>
        <taxon>Bacteria</taxon>
        <taxon>Bacillati</taxon>
        <taxon>Bacillota</taxon>
        <taxon>Clostridia</taxon>
        <taxon>Eubacteriales</taxon>
        <taxon>Eubacteriaceae</taxon>
        <taxon>Acetobacterium</taxon>
    </lineage>
</organism>
<evidence type="ECO:0000313" key="2">
    <source>
        <dbReference type="Proteomes" id="UP000007177"/>
    </source>
</evidence>
<dbReference type="HOGENOM" id="CLU_2968697_0_0_9"/>
<sequence length="58" mass="6416">MEFKPGIILLGFFARLSIARILKLLAKKTDEKQFNVSSVFLKITILGSKAGYNLVACV</sequence>
<reference evidence="1 2" key="2">
    <citation type="journal article" date="2012" name="PLoS ONE">
        <title>An ancient pathway combining carbon dioxide fixation with the generation and utilization of a sodium ion gradient for ATP synthesis.</title>
        <authorList>
            <person name="Poehlein A."/>
            <person name="Schmidt S."/>
            <person name="Kaster A.K."/>
            <person name="Goenrich M."/>
            <person name="Vollmers J."/>
            <person name="Thurmer A."/>
            <person name="Bertsch J."/>
            <person name="Schuchmann K."/>
            <person name="Voigt B."/>
            <person name="Hecker M."/>
            <person name="Daniel R."/>
            <person name="Thauer R.K."/>
            <person name="Gottschalk G."/>
            <person name="Muller V."/>
        </authorList>
    </citation>
    <scope>NUCLEOTIDE SEQUENCE [LARGE SCALE GENOMIC DNA]</scope>
    <source>
        <strain evidence="2">ATCC 29683 / DSM 1030 / JCM 2381 / KCTC 1655 / WB1</strain>
    </source>
</reference>
<protein>
    <submittedName>
        <fullName evidence="1">Uncharacterized protein</fullName>
    </submittedName>
</protein>
<dbReference type="AlphaFoldDB" id="H6LD84"/>
<evidence type="ECO:0000313" key="1">
    <source>
        <dbReference type="EMBL" id="AFA49129.1"/>
    </source>
</evidence>